<evidence type="ECO:0000313" key="2">
    <source>
        <dbReference type="Proteomes" id="UP001311232"/>
    </source>
</evidence>
<reference evidence="1 2" key="1">
    <citation type="submission" date="2021-06" db="EMBL/GenBank/DDBJ databases">
        <authorList>
            <person name="Palmer J.M."/>
        </authorList>
    </citation>
    <scope>NUCLEOTIDE SEQUENCE [LARGE SCALE GENOMIC DNA]</scope>
    <source>
        <strain evidence="1 2">MEX-2019</strain>
        <tissue evidence="1">Muscle</tissue>
    </source>
</reference>
<organism evidence="1 2">
    <name type="scientific">Crenichthys baileyi</name>
    <name type="common">White River springfish</name>
    <dbReference type="NCBI Taxonomy" id="28760"/>
    <lineage>
        <taxon>Eukaryota</taxon>
        <taxon>Metazoa</taxon>
        <taxon>Chordata</taxon>
        <taxon>Craniata</taxon>
        <taxon>Vertebrata</taxon>
        <taxon>Euteleostomi</taxon>
        <taxon>Actinopterygii</taxon>
        <taxon>Neopterygii</taxon>
        <taxon>Teleostei</taxon>
        <taxon>Neoteleostei</taxon>
        <taxon>Acanthomorphata</taxon>
        <taxon>Ovalentaria</taxon>
        <taxon>Atherinomorphae</taxon>
        <taxon>Cyprinodontiformes</taxon>
        <taxon>Goodeidae</taxon>
        <taxon>Crenichthys</taxon>
    </lineage>
</organism>
<protein>
    <submittedName>
        <fullName evidence="1">Uncharacterized protein</fullName>
    </submittedName>
</protein>
<evidence type="ECO:0000313" key="1">
    <source>
        <dbReference type="EMBL" id="KAK5614893.1"/>
    </source>
</evidence>
<comment type="caution">
    <text evidence="1">The sequence shown here is derived from an EMBL/GenBank/DDBJ whole genome shotgun (WGS) entry which is preliminary data.</text>
</comment>
<keyword evidence="2" id="KW-1185">Reference proteome</keyword>
<proteinExistence type="predicted"/>
<dbReference type="EMBL" id="JAHHUM010001061">
    <property type="protein sequence ID" value="KAK5614893.1"/>
    <property type="molecule type" value="Genomic_DNA"/>
</dbReference>
<dbReference type="Proteomes" id="UP001311232">
    <property type="component" value="Unassembled WGS sequence"/>
</dbReference>
<sequence length="236" mass="26653">MENDRVPCFTVCPWHGLAVGDVVLYVKRKVHVDDVGRWSDRDEAGELLLAFKVEDVPTVELNAGLSAVSMRLETTTDARSDWVDKAAAEVVVVVRTLYKDGKYCMNHLFSRSQAIVRDLLACRPSELIALQTGSSFFLWSPLMKSSKNKYFAKQTLDCIKTSYVEVLRTWLQEIMGLSTKPVQCCQNYKCKPCKTVFHRYPLNLQAKSRWVKAMFGGSLICKHDPSPDPGPEDPES</sequence>
<dbReference type="AlphaFoldDB" id="A0AAV9S0Z0"/>
<accession>A0AAV9S0Z0</accession>
<gene>
    <name evidence="1" type="ORF">CRENBAI_010179</name>
</gene>
<name>A0AAV9S0Z0_9TELE</name>